<dbReference type="AlphaFoldDB" id="A8NVT6"/>
<accession>A8NVT6</accession>
<dbReference type="OrthoDB" id="2682674at2759"/>
<sequence length="653" mass="70747">MSSKRKAQILKNTPTAKTPSRRISQFEQMDLATRAPVKAKKAPTAPGPEFNTDESSPPPSSPSPTGIPVAQDSGRITRSSASRKSESSSSTSSSTKSPAARNQDNVISSVTNDDTSMHTDTSSTPTPTKKSYALSNSAVNRPSARDLAIAKVRKMLAPLKKGPTVFEGATPGDDDADDPASDEASEILKDLLGAVGVDLANLVAPAGNAGATVAGAGGLSDDDSDAEPAVTYHYFGLAQTDSEPEESDDEPVVKMTRKEKTLKFREKLQAGASGDTTIERKRKGSFEPPTVDKRLKVNKIHENAVEKQGGLPSNWRNKANNKKSTHPQSSGDQTAKPAAIMSVAGGLIDDLDDEASVGVEGASKAKPTLVKLEMDKPAKTVDGPNKTKAKSASRKPTNEDLRLTSAQLQVWRSTLCPTWYTYLASLDTIWGIGTDEDTLANIEYLYNKVIAPLTGKQIDNLTTSSVVYRLLAQRGYEHRGAVADWAVANAIDYFFETGEVDNPAKYSNVEDRILYIQEAINGATFSFIYEKPETKSKIFRTPHVLATFGFVHRALELWGDNNGVKPAVRGHAKFSHAAHGKRAAQYLTLIAKLNDRQWRDIIKRARETYALATKQPVPANLKATNEDEKPSKEDEKFMALEVRESSDIEEDDG</sequence>
<feature type="compositionally biased region" description="Polar residues" evidence="1">
    <location>
        <begin position="10"/>
        <end position="27"/>
    </location>
</feature>
<evidence type="ECO:0000313" key="2">
    <source>
        <dbReference type="EMBL" id="EAU84969.2"/>
    </source>
</evidence>
<feature type="compositionally biased region" description="Basic and acidic residues" evidence="1">
    <location>
        <begin position="624"/>
        <end position="646"/>
    </location>
</feature>
<evidence type="ECO:0000313" key="3">
    <source>
        <dbReference type="Proteomes" id="UP000001861"/>
    </source>
</evidence>
<dbReference type="KEGG" id="cci:CC1G_04065"/>
<keyword evidence="3" id="KW-1185">Reference proteome</keyword>
<feature type="compositionally biased region" description="Acidic residues" evidence="1">
    <location>
        <begin position="172"/>
        <end position="184"/>
    </location>
</feature>
<proteinExistence type="predicted"/>
<evidence type="ECO:0000256" key="1">
    <source>
        <dbReference type="SAM" id="MobiDB-lite"/>
    </source>
</evidence>
<dbReference type="Proteomes" id="UP000001861">
    <property type="component" value="Unassembled WGS sequence"/>
</dbReference>
<organism evidence="2 3">
    <name type="scientific">Coprinopsis cinerea (strain Okayama-7 / 130 / ATCC MYA-4618 / FGSC 9003)</name>
    <name type="common">Inky cap fungus</name>
    <name type="synonym">Hormographiella aspergillata</name>
    <dbReference type="NCBI Taxonomy" id="240176"/>
    <lineage>
        <taxon>Eukaryota</taxon>
        <taxon>Fungi</taxon>
        <taxon>Dikarya</taxon>
        <taxon>Basidiomycota</taxon>
        <taxon>Agaricomycotina</taxon>
        <taxon>Agaricomycetes</taxon>
        <taxon>Agaricomycetidae</taxon>
        <taxon>Agaricales</taxon>
        <taxon>Agaricineae</taxon>
        <taxon>Psathyrellaceae</taxon>
        <taxon>Coprinopsis</taxon>
    </lineage>
</organism>
<dbReference type="RefSeq" id="XP_001836752.2">
    <property type="nucleotide sequence ID" value="XM_001836700.2"/>
</dbReference>
<feature type="region of interest" description="Disordered" evidence="1">
    <location>
        <begin position="160"/>
        <end position="184"/>
    </location>
</feature>
<feature type="compositionally biased region" description="Low complexity" evidence="1">
    <location>
        <begin position="77"/>
        <end position="101"/>
    </location>
</feature>
<feature type="region of interest" description="Disordered" evidence="1">
    <location>
        <begin position="614"/>
        <end position="653"/>
    </location>
</feature>
<protein>
    <submittedName>
        <fullName evidence="2">Uncharacterized protein</fullName>
    </submittedName>
</protein>
<feature type="region of interest" description="Disordered" evidence="1">
    <location>
        <begin position="374"/>
        <end position="398"/>
    </location>
</feature>
<dbReference type="HOGENOM" id="CLU_425130_0_0_1"/>
<dbReference type="InParanoid" id="A8NVT6"/>
<gene>
    <name evidence="2" type="ORF">CC1G_04065</name>
</gene>
<reference evidence="2 3" key="1">
    <citation type="journal article" date="2010" name="Proc. Natl. Acad. Sci. U.S.A.">
        <title>Insights into evolution of multicellular fungi from the assembled chromosomes of the mushroom Coprinopsis cinerea (Coprinus cinereus).</title>
        <authorList>
            <person name="Stajich J.E."/>
            <person name="Wilke S.K."/>
            <person name="Ahren D."/>
            <person name="Au C.H."/>
            <person name="Birren B.W."/>
            <person name="Borodovsky M."/>
            <person name="Burns C."/>
            <person name="Canback B."/>
            <person name="Casselton L.A."/>
            <person name="Cheng C.K."/>
            <person name="Deng J."/>
            <person name="Dietrich F.S."/>
            <person name="Fargo D.C."/>
            <person name="Farman M.L."/>
            <person name="Gathman A.C."/>
            <person name="Goldberg J."/>
            <person name="Guigo R."/>
            <person name="Hoegger P.J."/>
            <person name="Hooker J.B."/>
            <person name="Huggins A."/>
            <person name="James T.Y."/>
            <person name="Kamada T."/>
            <person name="Kilaru S."/>
            <person name="Kodira C."/>
            <person name="Kues U."/>
            <person name="Kupfer D."/>
            <person name="Kwan H.S."/>
            <person name="Lomsadze A."/>
            <person name="Li W."/>
            <person name="Lilly W.W."/>
            <person name="Ma L.J."/>
            <person name="Mackey A.J."/>
            <person name="Manning G."/>
            <person name="Martin F."/>
            <person name="Muraguchi H."/>
            <person name="Natvig D.O."/>
            <person name="Palmerini H."/>
            <person name="Ramesh M.A."/>
            <person name="Rehmeyer C.J."/>
            <person name="Roe B.A."/>
            <person name="Shenoy N."/>
            <person name="Stanke M."/>
            <person name="Ter-Hovhannisyan V."/>
            <person name="Tunlid A."/>
            <person name="Velagapudi R."/>
            <person name="Vision T.J."/>
            <person name="Zeng Q."/>
            <person name="Zolan M.E."/>
            <person name="Pukkila P.J."/>
        </authorList>
    </citation>
    <scope>NUCLEOTIDE SEQUENCE [LARGE SCALE GENOMIC DNA]</scope>
    <source>
        <strain evidence="3">Okayama-7 / 130 / ATCC MYA-4618 / FGSC 9003</strain>
    </source>
</reference>
<feature type="region of interest" description="Disordered" evidence="1">
    <location>
        <begin position="1"/>
        <end position="144"/>
    </location>
</feature>
<dbReference type="GeneID" id="6013304"/>
<dbReference type="EMBL" id="AACS02000004">
    <property type="protein sequence ID" value="EAU84969.2"/>
    <property type="molecule type" value="Genomic_DNA"/>
</dbReference>
<feature type="region of interest" description="Disordered" evidence="1">
    <location>
        <begin position="303"/>
        <end position="336"/>
    </location>
</feature>
<feature type="compositionally biased region" description="Low complexity" evidence="1">
    <location>
        <begin position="111"/>
        <end position="128"/>
    </location>
</feature>
<name>A8NVT6_COPC7</name>
<dbReference type="VEuPathDB" id="FungiDB:CC1G_04065"/>
<comment type="caution">
    <text evidence="2">The sequence shown here is derived from an EMBL/GenBank/DDBJ whole genome shotgun (WGS) entry which is preliminary data.</text>
</comment>